<dbReference type="SUPFAM" id="SSF54427">
    <property type="entry name" value="NTF2-like"/>
    <property type="match status" value="1"/>
</dbReference>
<dbReference type="EMBL" id="POUD01000048">
    <property type="protein sequence ID" value="PZG18752.1"/>
    <property type="molecule type" value="Genomic_DNA"/>
</dbReference>
<proteinExistence type="predicted"/>
<accession>A0A2W2E437</accession>
<evidence type="ECO:0000313" key="2">
    <source>
        <dbReference type="Proteomes" id="UP000249304"/>
    </source>
</evidence>
<organism evidence="1 2">
    <name type="scientific">Nonomuraea aridisoli</name>
    <dbReference type="NCBI Taxonomy" id="2070368"/>
    <lineage>
        <taxon>Bacteria</taxon>
        <taxon>Bacillati</taxon>
        <taxon>Actinomycetota</taxon>
        <taxon>Actinomycetes</taxon>
        <taxon>Streptosporangiales</taxon>
        <taxon>Streptosporangiaceae</taxon>
        <taxon>Nonomuraea</taxon>
    </lineage>
</organism>
<dbReference type="OrthoDB" id="4153705at2"/>
<keyword evidence="2" id="KW-1185">Reference proteome</keyword>
<dbReference type="GO" id="GO:0030638">
    <property type="term" value="P:polyketide metabolic process"/>
    <property type="evidence" value="ECO:0007669"/>
    <property type="project" value="InterPro"/>
</dbReference>
<dbReference type="Gene3D" id="3.10.450.50">
    <property type="match status" value="1"/>
</dbReference>
<protein>
    <recommendedName>
        <fullName evidence="3">Ester cyclase</fullName>
    </recommendedName>
</protein>
<dbReference type="Proteomes" id="UP000249304">
    <property type="component" value="Unassembled WGS sequence"/>
</dbReference>
<dbReference type="PANTHER" id="PTHR38436">
    <property type="entry name" value="POLYKETIDE CYCLASE SNOAL-LIKE DOMAIN"/>
    <property type="match status" value="1"/>
</dbReference>
<dbReference type="InterPro" id="IPR009959">
    <property type="entry name" value="Cyclase_SnoaL-like"/>
</dbReference>
<dbReference type="PANTHER" id="PTHR38436:SF1">
    <property type="entry name" value="ESTER CYCLASE"/>
    <property type="match status" value="1"/>
</dbReference>
<dbReference type="InterPro" id="IPR032710">
    <property type="entry name" value="NTF2-like_dom_sf"/>
</dbReference>
<evidence type="ECO:0008006" key="3">
    <source>
        <dbReference type="Google" id="ProtNLM"/>
    </source>
</evidence>
<reference evidence="1 2" key="1">
    <citation type="submission" date="2018-01" db="EMBL/GenBank/DDBJ databases">
        <title>Draft genome sequence of Nonomuraea sp. KC333.</title>
        <authorList>
            <person name="Sahin N."/>
            <person name="Saygin H."/>
            <person name="Ay H."/>
        </authorList>
    </citation>
    <scope>NUCLEOTIDE SEQUENCE [LARGE SCALE GENOMIC DNA]</scope>
    <source>
        <strain evidence="1 2">KC333</strain>
    </source>
</reference>
<evidence type="ECO:0000313" key="1">
    <source>
        <dbReference type="EMBL" id="PZG18752.1"/>
    </source>
</evidence>
<name>A0A2W2E437_9ACTN</name>
<dbReference type="AlphaFoldDB" id="A0A2W2E437"/>
<sequence length="193" mass="21599">MPPQVASFDARRVGHGLFSAMRDGDLDDCARYVHPEAANREALREPLACRERGPAGTYATARMLRAIFTGLSWEVHQIVSEGDLLVAHVTMTGRHVRTMYSYDDQARVTVAFPPTGRSFAVTQTHWCRIRDGKVIDHWANRDDMGMARQLGWIPPSAPYLVRMALALRSARRAEARRGGPIPAGHHERPATHH</sequence>
<gene>
    <name evidence="1" type="ORF">C1J01_14195</name>
</gene>
<comment type="caution">
    <text evidence="1">The sequence shown here is derived from an EMBL/GenBank/DDBJ whole genome shotgun (WGS) entry which is preliminary data.</text>
</comment>
<dbReference type="Pfam" id="PF07366">
    <property type="entry name" value="SnoaL"/>
    <property type="match status" value="1"/>
</dbReference>